<dbReference type="InterPro" id="IPR030802">
    <property type="entry name" value="Permease_MalE"/>
</dbReference>
<feature type="transmembrane region" description="Helical" evidence="1">
    <location>
        <begin position="76"/>
        <end position="102"/>
    </location>
</feature>
<evidence type="ECO:0000256" key="1">
    <source>
        <dbReference type="SAM" id="Phobius"/>
    </source>
</evidence>
<feature type="transmembrane region" description="Helical" evidence="1">
    <location>
        <begin position="171"/>
        <end position="198"/>
    </location>
</feature>
<dbReference type="RefSeq" id="WP_345702763.1">
    <property type="nucleotide sequence ID" value="NZ_BAABJP010000008.1"/>
</dbReference>
<evidence type="ECO:0000313" key="3">
    <source>
        <dbReference type="Proteomes" id="UP001428817"/>
    </source>
</evidence>
<proteinExistence type="predicted"/>
<dbReference type="EMBL" id="BAABJP010000008">
    <property type="protein sequence ID" value="GAA5153791.1"/>
    <property type="molecule type" value="Genomic_DNA"/>
</dbReference>
<name>A0ABP9PXG9_9PSEU</name>
<gene>
    <name evidence="2" type="ORF">GCM10023321_24590</name>
</gene>
<protein>
    <submittedName>
        <fullName evidence="2">ABC transporter permease</fullName>
    </submittedName>
</protein>
<keyword evidence="1" id="KW-0472">Membrane</keyword>
<comment type="caution">
    <text evidence="2">The sequence shown here is derived from an EMBL/GenBank/DDBJ whole genome shotgun (WGS) entry which is preliminary data.</text>
</comment>
<organism evidence="2 3">
    <name type="scientific">Pseudonocardia eucalypti</name>
    <dbReference type="NCBI Taxonomy" id="648755"/>
    <lineage>
        <taxon>Bacteria</taxon>
        <taxon>Bacillati</taxon>
        <taxon>Actinomycetota</taxon>
        <taxon>Actinomycetes</taxon>
        <taxon>Pseudonocardiales</taxon>
        <taxon>Pseudonocardiaceae</taxon>
        <taxon>Pseudonocardia</taxon>
    </lineage>
</organism>
<reference evidence="3" key="1">
    <citation type="journal article" date="2019" name="Int. J. Syst. Evol. Microbiol.">
        <title>The Global Catalogue of Microorganisms (GCM) 10K type strain sequencing project: providing services to taxonomists for standard genome sequencing and annotation.</title>
        <authorList>
            <consortium name="The Broad Institute Genomics Platform"/>
            <consortium name="The Broad Institute Genome Sequencing Center for Infectious Disease"/>
            <person name="Wu L."/>
            <person name="Ma J."/>
        </authorList>
    </citation>
    <scope>NUCLEOTIDE SEQUENCE [LARGE SCALE GENOMIC DNA]</scope>
    <source>
        <strain evidence="3">JCM 18303</strain>
    </source>
</reference>
<keyword evidence="3" id="KW-1185">Reference proteome</keyword>
<feature type="transmembrane region" description="Helical" evidence="1">
    <location>
        <begin position="260"/>
        <end position="281"/>
    </location>
</feature>
<dbReference type="PANTHER" id="PTHR30188:SF4">
    <property type="entry name" value="PROTEIN TRIGALACTOSYLDIACYLGLYCEROL 1, CHLOROPLASTIC"/>
    <property type="match status" value="1"/>
</dbReference>
<dbReference type="PANTHER" id="PTHR30188">
    <property type="entry name" value="ABC TRANSPORTER PERMEASE PROTEIN-RELATED"/>
    <property type="match status" value="1"/>
</dbReference>
<keyword evidence="1" id="KW-1133">Transmembrane helix</keyword>
<evidence type="ECO:0000313" key="2">
    <source>
        <dbReference type="EMBL" id="GAA5153791.1"/>
    </source>
</evidence>
<dbReference type="Pfam" id="PF02405">
    <property type="entry name" value="MlaE"/>
    <property type="match status" value="1"/>
</dbReference>
<dbReference type="Proteomes" id="UP001428817">
    <property type="component" value="Unassembled WGS sequence"/>
</dbReference>
<feature type="transmembrane region" description="Helical" evidence="1">
    <location>
        <begin position="122"/>
        <end position="145"/>
    </location>
</feature>
<keyword evidence="1" id="KW-0812">Transmembrane</keyword>
<sequence>MSAMRTSAPRGPGRTRAALLPKFGSGLRKAPGLAARPLQQAGEMFDLFLEVAKSAITKPVGYWGDVREQMFETLKLCWLPMIVSCTAFGMGAPGLQGGNIFLLFGIPERLGSFFLMASVREFAPWINAMVVAGVMGTAITADLGARRIREEFDAMEVLGVDPVRTIILPRVIALTIMTGLMDVVALCFGVFGGLIAAWELNANPSAYFANFWNNATTTDMWCSVVKTSLFGLIIGIVCCYKGYRAEGGPIGVGRAVNQAVVIAFAGIWMFNFAFTTLMLGLNPDMQVYR</sequence>
<feature type="transmembrane region" description="Helical" evidence="1">
    <location>
        <begin position="218"/>
        <end position="240"/>
    </location>
</feature>
<accession>A0ABP9PXG9</accession>